<dbReference type="Proteomes" id="UP000694547">
    <property type="component" value="Chromosome 8"/>
</dbReference>
<protein>
    <submittedName>
        <fullName evidence="1">Uncharacterized protein</fullName>
    </submittedName>
</protein>
<evidence type="ECO:0000313" key="2">
    <source>
        <dbReference type="Proteomes" id="UP000694547"/>
    </source>
</evidence>
<reference evidence="1" key="2">
    <citation type="submission" date="2025-08" db="UniProtKB">
        <authorList>
            <consortium name="Ensembl"/>
        </authorList>
    </citation>
    <scope>IDENTIFICATION</scope>
</reference>
<accession>A0A8C8UIN7</accession>
<reference evidence="1 2" key="1">
    <citation type="submission" date="2018-10" db="EMBL/GenBank/DDBJ databases">
        <title>Improved assembly of the deer mouse Peromyscus maniculatus genome.</title>
        <authorList>
            <person name="Lassance J.-M."/>
            <person name="Hoekstra H.E."/>
        </authorList>
    </citation>
    <scope>NUCLEOTIDE SEQUENCE [LARGE SCALE GENOMIC DNA]</scope>
</reference>
<dbReference type="Ensembl" id="ENSPEMT00000041834.1">
    <property type="protein sequence ID" value="ENSPEMP00000029894.1"/>
    <property type="gene ID" value="ENSPEMG00000028546.1"/>
</dbReference>
<reference evidence="1" key="3">
    <citation type="submission" date="2025-09" db="UniProtKB">
        <authorList>
            <consortium name="Ensembl"/>
        </authorList>
    </citation>
    <scope>IDENTIFICATION</scope>
</reference>
<dbReference type="AlphaFoldDB" id="A0A8C8UIN7"/>
<keyword evidence="2" id="KW-1185">Reference proteome</keyword>
<name>A0A8C8UIN7_PERMB</name>
<evidence type="ECO:0000313" key="1">
    <source>
        <dbReference type="Ensembl" id="ENSPEMP00000029894.1"/>
    </source>
</evidence>
<organism evidence="1 2">
    <name type="scientific">Peromyscus maniculatus bairdii</name>
    <name type="common">Prairie deer mouse</name>
    <dbReference type="NCBI Taxonomy" id="230844"/>
    <lineage>
        <taxon>Eukaryota</taxon>
        <taxon>Metazoa</taxon>
        <taxon>Chordata</taxon>
        <taxon>Craniata</taxon>
        <taxon>Vertebrata</taxon>
        <taxon>Euteleostomi</taxon>
        <taxon>Mammalia</taxon>
        <taxon>Eutheria</taxon>
        <taxon>Euarchontoglires</taxon>
        <taxon>Glires</taxon>
        <taxon>Rodentia</taxon>
        <taxon>Myomorpha</taxon>
        <taxon>Muroidea</taxon>
        <taxon>Cricetidae</taxon>
        <taxon>Neotominae</taxon>
        <taxon>Peromyscus</taxon>
    </lineage>
</organism>
<proteinExistence type="predicted"/>
<sequence length="83" mass="8959">APLGTKALSDSVTSSVLVFFQSCNTFMDAPGFPKDASLTVNKERNDFGKRGLAALPPSPAKRIRGQQILVCHEWGKADLDLNL</sequence>